<accession>A0A8R1HSQ4</accession>
<proteinExistence type="predicted"/>
<feature type="transmembrane region" description="Helical" evidence="5">
    <location>
        <begin position="131"/>
        <end position="152"/>
    </location>
</feature>
<feature type="transmembrane region" description="Helical" evidence="5">
    <location>
        <begin position="172"/>
        <end position="192"/>
    </location>
</feature>
<feature type="domain" description="G-protein coupled receptors family 1 profile" evidence="6">
    <location>
        <begin position="22"/>
        <end position="325"/>
    </location>
</feature>
<evidence type="ECO:0000256" key="4">
    <source>
        <dbReference type="ARBA" id="ARBA00023136"/>
    </source>
</evidence>
<dbReference type="PANTHER" id="PTHR24224:SF37">
    <property type="entry name" value="G-PROTEIN COUPLED RECEPTORS FAMILY 1 PROFILE DOMAIN-CONTAINING PROTEIN"/>
    <property type="match status" value="1"/>
</dbReference>
<evidence type="ECO:0000313" key="8">
    <source>
        <dbReference type="Proteomes" id="UP000005237"/>
    </source>
</evidence>
<keyword evidence="4 5" id="KW-0472">Membrane</keyword>
<feature type="transmembrane region" description="Helical" evidence="5">
    <location>
        <begin position="6"/>
        <end position="26"/>
    </location>
</feature>
<evidence type="ECO:0000313" key="7">
    <source>
        <dbReference type="EnsemblMetazoa" id="CJA09889.1"/>
    </source>
</evidence>
<keyword evidence="2 5" id="KW-0812">Transmembrane</keyword>
<dbReference type="InterPro" id="IPR017452">
    <property type="entry name" value="GPCR_Rhodpsn_7TM"/>
</dbReference>
<dbReference type="InterPro" id="IPR000276">
    <property type="entry name" value="GPCR_Rhodpsn"/>
</dbReference>
<name>A0A8R1HSQ4_CAEJA</name>
<dbReference type="Gene3D" id="1.20.1070.10">
    <property type="entry name" value="Rhodopsin 7-helix transmembrane proteins"/>
    <property type="match status" value="1"/>
</dbReference>
<comment type="subcellular location">
    <subcellularLocation>
        <location evidence="1">Membrane</location>
    </subcellularLocation>
</comment>
<reference evidence="8" key="1">
    <citation type="submission" date="2010-08" db="EMBL/GenBank/DDBJ databases">
        <authorList>
            <consortium name="Caenorhabditis japonica Sequencing Consortium"/>
            <person name="Wilson R.K."/>
        </authorList>
    </citation>
    <scope>NUCLEOTIDE SEQUENCE [LARGE SCALE GENOMIC DNA]</scope>
    <source>
        <strain evidence="8">DF5081</strain>
    </source>
</reference>
<reference evidence="7" key="2">
    <citation type="submission" date="2022-06" db="UniProtKB">
        <authorList>
            <consortium name="EnsemblMetazoa"/>
        </authorList>
    </citation>
    <scope>IDENTIFICATION</scope>
    <source>
        <strain evidence="7">DF5081</strain>
    </source>
</reference>
<dbReference type="GO" id="GO:0004930">
    <property type="term" value="F:G protein-coupled receptor activity"/>
    <property type="evidence" value="ECO:0007669"/>
    <property type="project" value="InterPro"/>
</dbReference>
<dbReference type="Proteomes" id="UP000005237">
    <property type="component" value="Unassembled WGS sequence"/>
</dbReference>
<dbReference type="EnsemblMetazoa" id="CJA09889.1">
    <property type="protein sequence ID" value="CJA09889.1"/>
    <property type="gene ID" value="WBGene00129093"/>
</dbReference>
<feature type="transmembrane region" description="Helical" evidence="5">
    <location>
        <begin position="88"/>
        <end position="110"/>
    </location>
</feature>
<dbReference type="Pfam" id="PF00001">
    <property type="entry name" value="7tm_1"/>
    <property type="match status" value="1"/>
</dbReference>
<evidence type="ECO:0000259" key="6">
    <source>
        <dbReference type="PROSITE" id="PS50262"/>
    </source>
</evidence>
<organism evidence="7 8">
    <name type="scientific">Caenorhabditis japonica</name>
    <dbReference type="NCBI Taxonomy" id="281687"/>
    <lineage>
        <taxon>Eukaryota</taxon>
        <taxon>Metazoa</taxon>
        <taxon>Ecdysozoa</taxon>
        <taxon>Nematoda</taxon>
        <taxon>Chromadorea</taxon>
        <taxon>Rhabditida</taxon>
        <taxon>Rhabditina</taxon>
        <taxon>Rhabditomorpha</taxon>
        <taxon>Rhabditoidea</taxon>
        <taxon>Rhabditidae</taxon>
        <taxon>Peloderinae</taxon>
        <taxon>Caenorhabditis</taxon>
    </lineage>
</organism>
<keyword evidence="3 5" id="KW-1133">Transmembrane helix</keyword>
<sequence length="363" mass="41219">MSVLRNVYIFMVFTVPIAGVLLNTYVLRKLIRLARKSVVRFETTSGLPLAAMSIGDSITLFALLMQAVFHITPKSEVPTVVLSATCKFGIYLIHSTSAFSVWCWFFLSVLRYIAVFHPFKYRTFWRQPRNALKILAIGVSLFQVYTLAIVTYQEESKGCGEYEIFHEGAWKHIHLADIFLFYAIPSLLRISLDFMVLIHCYSPFSLDTFERMTVDRRYAISGPASTKRFSQSESDTLDSKAHVALAISITTSMKRAPSNSKKKTAMVMRSIMISVLNLLLNLPMHIFRLWALYDENSLANYAVQTLEPIAQMMYFSQFACNAFYLATSIYETNGSPRNTVISSSNRHVSRCISEDDALQTPGF</sequence>
<feature type="transmembrane region" description="Helical" evidence="5">
    <location>
        <begin position="47"/>
        <end position="68"/>
    </location>
</feature>
<evidence type="ECO:0000256" key="3">
    <source>
        <dbReference type="ARBA" id="ARBA00022989"/>
    </source>
</evidence>
<evidence type="ECO:0000256" key="2">
    <source>
        <dbReference type="ARBA" id="ARBA00022692"/>
    </source>
</evidence>
<protein>
    <submittedName>
        <fullName evidence="7">G_PROTEIN_RECEP_F1_2 domain-containing protein</fullName>
    </submittedName>
</protein>
<keyword evidence="8" id="KW-1185">Reference proteome</keyword>
<dbReference type="OMA" id="KTAMVMR"/>
<dbReference type="InterPro" id="IPR052665">
    <property type="entry name" value="Neuropeptide-GPCR"/>
</dbReference>
<evidence type="ECO:0000256" key="5">
    <source>
        <dbReference type="SAM" id="Phobius"/>
    </source>
</evidence>
<feature type="transmembrane region" description="Helical" evidence="5">
    <location>
        <begin position="271"/>
        <end position="293"/>
    </location>
</feature>
<dbReference type="AlphaFoldDB" id="A0A8R1HSQ4"/>
<dbReference type="PANTHER" id="PTHR24224">
    <property type="entry name" value="CARDIOACCELERATORY PEPTIDE RECEPTOR-RELATED"/>
    <property type="match status" value="1"/>
</dbReference>
<dbReference type="SUPFAM" id="SSF81321">
    <property type="entry name" value="Family A G protein-coupled receptor-like"/>
    <property type="match status" value="1"/>
</dbReference>
<feature type="transmembrane region" description="Helical" evidence="5">
    <location>
        <begin position="313"/>
        <end position="330"/>
    </location>
</feature>
<dbReference type="PROSITE" id="PS50262">
    <property type="entry name" value="G_PROTEIN_RECEP_F1_2"/>
    <property type="match status" value="1"/>
</dbReference>
<dbReference type="GO" id="GO:0016020">
    <property type="term" value="C:membrane"/>
    <property type="evidence" value="ECO:0007669"/>
    <property type="project" value="UniProtKB-SubCell"/>
</dbReference>
<evidence type="ECO:0000256" key="1">
    <source>
        <dbReference type="ARBA" id="ARBA00004370"/>
    </source>
</evidence>